<dbReference type="Proteomes" id="UP000254060">
    <property type="component" value="Unassembled WGS sequence"/>
</dbReference>
<dbReference type="GO" id="GO:0055070">
    <property type="term" value="P:copper ion homeostasis"/>
    <property type="evidence" value="ECO:0007669"/>
    <property type="project" value="TreeGrafter"/>
</dbReference>
<dbReference type="PANTHER" id="PTHR43520:SF8">
    <property type="entry name" value="P-TYPE CU(+) TRANSPORTER"/>
    <property type="match status" value="1"/>
</dbReference>
<dbReference type="CDD" id="cd07552">
    <property type="entry name" value="P-type_ATPase_Cu-like"/>
    <property type="match status" value="1"/>
</dbReference>
<dbReference type="Pfam" id="PF00122">
    <property type="entry name" value="E1-E2_ATPase"/>
    <property type="match status" value="1"/>
</dbReference>
<evidence type="ECO:0000256" key="6">
    <source>
        <dbReference type="ARBA" id="ARBA00022553"/>
    </source>
</evidence>
<keyword evidence="10" id="KW-0187">Copper transport</keyword>
<feature type="compositionally biased region" description="Basic and acidic residues" evidence="19">
    <location>
        <begin position="1"/>
        <end position="18"/>
    </location>
</feature>
<comment type="catalytic activity">
    <reaction evidence="17">
        <text>Cu(+)(in) + ATP + H2O = Cu(+)(out) + ADP + phosphate + H(+)</text>
        <dbReference type="Rhea" id="RHEA:25792"/>
        <dbReference type="ChEBI" id="CHEBI:15377"/>
        <dbReference type="ChEBI" id="CHEBI:15378"/>
        <dbReference type="ChEBI" id="CHEBI:30616"/>
        <dbReference type="ChEBI" id="CHEBI:43474"/>
        <dbReference type="ChEBI" id="CHEBI:49552"/>
        <dbReference type="ChEBI" id="CHEBI:456216"/>
        <dbReference type="EC" id="7.2.2.8"/>
    </reaction>
</comment>
<feature type="transmembrane region" description="Helical" evidence="18">
    <location>
        <begin position="618"/>
        <end position="637"/>
    </location>
</feature>
<evidence type="ECO:0000256" key="8">
    <source>
        <dbReference type="ARBA" id="ARBA00022723"/>
    </source>
</evidence>
<feature type="transmembrane region" description="Helical" evidence="18">
    <location>
        <begin position="68"/>
        <end position="85"/>
    </location>
</feature>
<keyword evidence="21" id="KW-0378">Hydrolase</keyword>
<dbReference type="InterPro" id="IPR018303">
    <property type="entry name" value="ATPase_P-typ_P_site"/>
</dbReference>
<evidence type="ECO:0000313" key="21">
    <source>
        <dbReference type="EMBL" id="STO07181.1"/>
    </source>
</evidence>
<evidence type="ECO:0000256" key="13">
    <source>
        <dbReference type="ARBA" id="ARBA00022989"/>
    </source>
</evidence>
<dbReference type="PRINTS" id="PR00119">
    <property type="entry name" value="CATATPASE"/>
</dbReference>
<dbReference type="InterPro" id="IPR001757">
    <property type="entry name" value="P_typ_ATPase"/>
</dbReference>
<dbReference type="EMBL" id="UGGP01000001">
    <property type="protein sequence ID" value="STO07181.1"/>
    <property type="molecule type" value="Genomic_DNA"/>
</dbReference>
<keyword evidence="12" id="KW-1278">Translocase</keyword>
<comment type="subcellular location">
    <subcellularLocation>
        <location evidence="1">Cell membrane</location>
        <topology evidence="1">Multi-pass membrane protein</topology>
    </subcellularLocation>
</comment>
<evidence type="ECO:0000256" key="10">
    <source>
        <dbReference type="ARBA" id="ARBA00022796"/>
    </source>
</evidence>
<dbReference type="FunFam" id="2.70.150.10:FF:000020">
    <property type="entry name" value="Copper-exporting P-type ATPase A"/>
    <property type="match status" value="1"/>
</dbReference>
<dbReference type="SFLD" id="SFLDS00003">
    <property type="entry name" value="Haloacid_Dehalogenase"/>
    <property type="match status" value="1"/>
</dbReference>
<keyword evidence="5 18" id="KW-1003">Cell membrane</keyword>
<dbReference type="STRING" id="1397694.GCA_000702585_01042"/>
<sequence>MEHSHHASSHHEHGETHDAQAGGHEGMIEAYKRRFFVSFGLTIPILILSDMIQAWAGFELTFPYEKETLFVLATIVYVYGGWPFLKGSIDELRERNPGMMLLIGLAISVAYFYSVAIVFGYGHGHDFFWELATLIVIMLLGHWIEMRSIMGASNALQQLVRLLPSVAHRINGNDIEDVPVTALASGDLILVKPGEQIPVDGELLKGRTTVDESMLTGESMPVEKETGDIVIAGSLNQEGSMTISTTSTGESTYLAKVIDLVKEAQESKSKTQNLANRAAKLLFYVAVGAGVLTFVIWIALGYPVSMAVERMVTVMVISCPHALGLASPLVVAVSTALSAKRGLLIRNRTQFEEARHLDAVIFDKTGTLTQGDFGVTDIEATSTYTEDEVLRLTAAVETASQHPLARGILREAEARELKLPDVVDFASITGVGLEGRVDGGRVQVVSPRYIRERELSIDEAAFDRLSAAGKTVVFTLRDGDLVGMIALADMVRDEAKETVRALKARGVRPIMLTGDNRKVADWVASQLHIEEVYAEVLPDDKSRQVQTVQADGSKVAMVGDGINDAPALAQADVGIAIGSGTDVAVETADIVLVRSNPKDVLSILDLSRNTYNKMIQNLWWAAGYNIVAIPLAAGVLAPLGILLSPAIGAVFMSLSTIIVALNARTLRI</sequence>
<comment type="similarity">
    <text evidence="2 18">Belongs to the cation transport ATPase (P-type) (TC 3.A.3) family. Type IB subfamily.</text>
</comment>
<evidence type="ECO:0000256" key="15">
    <source>
        <dbReference type="ARBA" id="ARBA00023065"/>
    </source>
</evidence>
<dbReference type="NCBIfam" id="TIGR01494">
    <property type="entry name" value="ATPase_P-type"/>
    <property type="match status" value="1"/>
</dbReference>
<evidence type="ECO:0000259" key="20">
    <source>
        <dbReference type="Pfam" id="PF00122"/>
    </source>
</evidence>
<name>A0A377FQS5_9BACL</name>
<evidence type="ECO:0000256" key="19">
    <source>
        <dbReference type="SAM" id="MobiDB-lite"/>
    </source>
</evidence>
<dbReference type="SFLD" id="SFLDG00002">
    <property type="entry name" value="C1.7:_P-type_atpase_like"/>
    <property type="match status" value="1"/>
</dbReference>
<dbReference type="Pfam" id="PF00702">
    <property type="entry name" value="Hydrolase"/>
    <property type="match status" value="1"/>
</dbReference>
<keyword evidence="16 18" id="KW-0472">Membrane</keyword>
<dbReference type="SUPFAM" id="SSF56784">
    <property type="entry name" value="HAD-like"/>
    <property type="match status" value="1"/>
</dbReference>
<evidence type="ECO:0000256" key="17">
    <source>
        <dbReference type="ARBA" id="ARBA00049289"/>
    </source>
</evidence>
<keyword evidence="11 18" id="KW-0067">ATP-binding</keyword>
<dbReference type="PANTHER" id="PTHR43520">
    <property type="entry name" value="ATP7, ISOFORM B"/>
    <property type="match status" value="1"/>
</dbReference>
<dbReference type="InterPro" id="IPR023214">
    <property type="entry name" value="HAD_sf"/>
</dbReference>
<dbReference type="InterPro" id="IPR044492">
    <property type="entry name" value="P_typ_ATPase_HD_dom"/>
</dbReference>
<evidence type="ECO:0000256" key="3">
    <source>
        <dbReference type="ARBA" id="ARBA00012517"/>
    </source>
</evidence>
<feature type="transmembrane region" description="Helical" evidence="18">
    <location>
        <begin position="127"/>
        <end position="144"/>
    </location>
</feature>
<dbReference type="PRINTS" id="PR00943">
    <property type="entry name" value="CUATPASE"/>
</dbReference>
<feature type="transmembrane region" description="Helical" evidence="18">
    <location>
        <begin position="643"/>
        <end position="663"/>
    </location>
</feature>
<feature type="transmembrane region" description="Helical" evidence="18">
    <location>
        <begin position="35"/>
        <end position="56"/>
    </location>
</feature>
<evidence type="ECO:0000256" key="5">
    <source>
        <dbReference type="ARBA" id="ARBA00022475"/>
    </source>
</evidence>
<keyword evidence="6" id="KW-0597">Phosphoprotein</keyword>
<keyword evidence="4" id="KW-0813">Transport</keyword>
<keyword evidence="15" id="KW-0406">Ion transport</keyword>
<dbReference type="InterPro" id="IPR008250">
    <property type="entry name" value="ATPase_P-typ_transduc_dom_A_sf"/>
</dbReference>
<evidence type="ECO:0000256" key="2">
    <source>
        <dbReference type="ARBA" id="ARBA00006024"/>
    </source>
</evidence>
<evidence type="ECO:0000256" key="7">
    <source>
        <dbReference type="ARBA" id="ARBA00022692"/>
    </source>
</evidence>
<dbReference type="InterPro" id="IPR023298">
    <property type="entry name" value="ATPase_P-typ_TM_dom_sf"/>
</dbReference>
<dbReference type="Gene3D" id="2.70.150.10">
    <property type="entry name" value="Calcium-transporting ATPase, cytoplasmic transduction domain A"/>
    <property type="match status" value="1"/>
</dbReference>
<keyword evidence="9 18" id="KW-0547">Nucleotide-binding</keyword>
<dbReference type="InterPro" id="IPR027256">
    <property type="entry name" value="P-typ_ATPase_IB"/>
</dbReference>
<dbReference type="SFLD" id="SFLDF00027">
    <property type="entry name" value="p-type_atpase"/>
    <property type="match status" value="1"/>
</dbReference>
<dbReference type="InterPro" id="IPR059000">
    <property type="entry name" value="ATPase_P-type_domA"/>
</dbReference>
<dbReference type="GO" id="GO:0043682">
    <property type="term" value="F:P-type divalent copper transporter activity"/>
    <property type="evidence" value="ECO:0007669"/>
    <property type="project" value="TreeGrafter"/>
</dbReference>
<evidence type="ECO:0000256" key="12">
    <source>
        <dbReference type="ARBA" id="ARBA00022967"/>
    </source>
</evidence>
<evidence type="ECO:0000256" key="4">
    <source>
        <dbReference type="ARBA" id="ARBA00022448"/>
    </source>
</evidence>
<dbReference type="PROSITE" id="PS00154">
    <property type="entry name" value="ATPASE_E1_E2"/>
    <property type="match status" value="1"/>
</dbReference>
<proteinExistence type="inferred from homology"/>
<feature type="region of interest" description="Disordered" evidence="19">
    <location>
        <begin position="1"/>
        <end position="21"/>
    </location>
</feature>
<feature type="transmembrane region" description="Helical" evidence="18">
    <location>
        <begin position="281"/>
        <end position="300"/>
    </location>
</feature>
<protein>
    <recommendedName>
        <fullName evidence="3">P-type Cu(+) transporter</fullName>
        <ecNumber evidence="3">7.2.2.8</ecNumber>
    </recommendedName>
</protein>
<dbReference type="InterPro" id="IPR036412">
    <property type="entry name" value="HAD-like_sf"/>
</dbReference>
<dbReference type="AlphaFoldDB" id="A0A377FQS5"/>
<feature type="transmembrane region" description="Helical" evidence="18">
    <location>
        <begin position="97"/>
        <end position="121"/>
    </location>
</feature>
<dbReference type="InterPro" id="IPR023299">
    <property type="entry name" value="ATPase_P-typ_cyto_dom_N"/>
</dbReference>
<evidence type="ECO:0000256" key="1">
    <source>
        <dbReference type="ARBA" id="ARBA00004651"/>
    </source>
</evidence>
<evidence type="ECO:0000313" key="22">
    <source>
        <dbReference type="Proteomes" id="UP000254060"/>
    </source>
</evidence>
<dbReference type="SUPFAM" id="SSF81665">
    <property type="entry name" value="Calcium ATPase, transmembrane domain M"/>
    <property type="match status" value="1"/>
</dbReference>
<evidence type="ECO:0000256" key="18">
    <source>
        <dbReference type="RuleBase" id="RU362081"/>
    </source>
</evidence>
<dbReference type="SUPFAM" id="SSF81653">
    <property type="entry name" value="Calcium ATPase, transduction domain A"/>
    <property type="match status" value="1"/>
</dbReference>
<evidence type="ECO:0000256" key="16">
    <source>
        <dbReference type="ARBA" id="ARBA00023136"/>
    </source>
</evidence>
<dbReference type="Gene3D" id="3.40.1110.10">
    <property type="entry name" value="Calcium-transporting ATPase, cytoplasmic domain N"/>
    <property type="match status" value="1"/>
</dbReference>
<dbReference type="NCBIfam" id="TIGR01525">
    <property type="entry name" value="ATPase-IB_hvy"/>
    <property type="match status" value="1"/>
</dbReference>
<keyword evidence="14" id="KW-0186">Copper</keyword>
<keyword evidence="13 18" id="KW-1133">Transmembrane helix</keyword>
<dbReference type="GO" id="GO:0005507">
    <property type="term" value="F:copper ion binding"/>
    <property type="evidence" value="ECO:0007669"/>
    <property type="project" value="TreeGrafter"/>
</dbReference>
<feature type="transmembrane region" description="Helical" evidence="18">
    <location>
        <begin position="312"/>
        <end position="339"/>
    </location>
</feature>
<keyword evidence="8 18" id="KW-0479">Metal-binding</keyword>
<accession>A0A377FQS5</accession>
<dbReference type="GO" id="GO:0005524">
    <property type="term" value="F:ATP binding"/>
    <property type="evidence" value="ECO:0007669"/>
    <property type="project" value="UniProtKB-UniRule"/>
</dbReference>
<reference evidence="21 22" key="1">
    <citation type="submission" date="2018-06" db="EMBL/GenBank/DDBJ databases">
        <authorList>
            <consortium name="Pathogen Informatics"/>
            <person name="Doyle S."/>
        </authorList>
    </citation>
    <scope>NUCLEOTIDE SEQUENCE [LARGE SCALE GENOMIC DNA]</scope>
    <source>
        <strain evidence="21 22">NCTC13163</strain>
    </source>
</reference>
<evidence type="ECO:0000256" key="11">
    <source>
        <dbReference type="ARBA" id="ARBA00022840"/>
    </source>
</evidence>
<gene>
    <name evidence="21" type="primary">copB_1</name>
    <name evidence="21" type="ORF">NCTC13163_00526</name>
</gene>
<evidence type="ECO:0000256" key="14">
    <source>
        <dbReference type="ARBA" id="ARBA00023008"/>
    </source>
</evidence>
<dbReference type="GO" id="GO:0016887">
    <property type="term" value="F:ATP hydrolysis activity"/>
    <property type="evidence" value="ECO:0007669"/>
    <property type="project" value="InterPro"/>
</dbReference>
<dbReference type="GO" id="GO:0140581">
    <property type="term" value="F:P-type monovalent copper transporter activity"/>
    <property type="evidence" value="ECO:0007669"/>
    <property type="project" value="UniProtKB-EC"/>
</dbReference>
<organism evidence="21 22">
    <name type="scientific">Exiguobacterium aurantiacum</name>
    <dbReference type="NCBI Taxonomy" id="33987"/>
    <lineage>
        <taxon>Bacteria</taxon>
        <taxon>Bacillati</taxon>
        <taxon>Bacillota</taxon>
        <taxon>Bacilli</taxon>
        <taxon>Bacillales</taxon>
        <taxon>Bacillales Family XII. Incertae Sedis</taxon>
        <taxon>Exiguobacterium</taxon>
    </lineage>
</organism>
<dbReference type="GO" id="GO:0005886">
    <property type="term" value="C:plasma membrane"/>
    <property type="evidence" value="ECO:0007669"/>
    <property type="project" value="UniProtKB-SubCell"/>
</dbReference>
<keyword evidence="7 18" id="KW-0812">Transmembrane</keyword>
<dbReference type="EC" id="7.2.2.8" evidence="3"/>
<dbReference type="NCBIfam" id="TIGR01511">
    <property type="entry name" value="ATPase-IB1_Cu"/>
    <property type="match status" value="1"/>
</dbReference>
<feature type="domain" description="P-type ATPase A" evidence="20">
    <location>
        <begin position="162"/>
        <end position="262"/>
    </location>
</feature>
<evidence type="ECO:0000256" key="9">
    <source>
        <dbReference type="ARBA" id="ARBA00022741"/>
    </source>
</evidence>
<dbReference type="Gene3D" id="3.40.50.1000">
    <property type="entry name" value="HAD superfamily/HAD-like"/>
    <property type="match status" value="1"/>
</dbReference>